<dbReference type="EMBL" id="ACYS02000020">
    <property type="protein sequence ID" value="EGJ69289.1"/>
    <property type="molecule type" value="Genomic_DNA"/>
</dbReference>
<feature type="transmembrane region" description="Helical" evidence="8">
    <location>
        <begin position="170"/>
        <end position="191"/>
    </location>
</feature>
<dbReference type="GO" id="GO:0006865">
    <property type="term" value="P:amino acid transport"/>
    <property type="evidence" value="ECO:0007669"/>
    <property type="project" value="UniProtKB-KW"/>
</dbReference>
<feature type="transmembrane region" description="Helical" evidence="8">
    <location>
        <begin position="446"/>
        <end position="465"/>
    </location>
</feature>
<keyword evidence="7 8" id="KW-0472">Membrane</keyword>
<keyword evidence="3" id="KW-1003">Cell membrane</keyword>
<keyword evidence="2" id="KW-0813">Transport</keyword>
<evidence type="ECO:0000313" key="10">
    <source>
        <dbReference type="EMBL" id="EGJ69289.1"/>
    </source>
</evidence>
<dbReference type="Pfam" id="PF00324">
    <property type="entry name" value="AA_permease"/>
    <property type="match status" value="1"/>
</dbReference>
<dbReference type="InterPro" id="IPR004841">
    <property type="entry name" value="AA-permease/SLC12A_dom"/>
</dbReference>
<keyword evidence="6 8" id="KW-1133">Transmembrane helix</keyword>
<keyword evidence="4 8" id="KW-0812">Transmembrane</keyword>
<feature type="transmembrane region" description="Helical" evidence="8">
    <location>
        <begin position="375"/>
        <end position="395"/>
    </location>
</feature>
<dbReference type="GO" id="GO:0005886">
    <property type="term" value="C:plasma membrane"/>
    <property type="evidence" value="ECO:0007669"/>
    <property type="project" value="UniProtKB-SubCell"/>
</dbReference>
<dbReference type="Gene3D" id="1.20.1740.10">
    <property type="entry name" value="Amino acid/polyamine transporter I"/>
    <property type="match status" value="1"/>
</dbReference>
<feature type="transmembrane region" description="Helical" evidence="8">
    <location>
        <begin position="257"/>
        <end position="278"/>
    </location>
</feature>
<dbReference type="PROSITE" id="PS00218">
    <property type="entry name" value="AMINO_ACID_PERMEASE_1"/>
    <property type="match status" value="1"/>
</dbReference>
<feature type="transmembrane region" description="Helical" evidence="8">
    <location>
        <begin position="59"/>
        <end position="78"/>
    </location>
</feature>
<evidence type="ECO:0000256" key="7">
    <source>
        <dbReference type="ARBA" id="ARBA00023136"/>
    </source>
</evidence>
<feature type="transmembrane region" description="Helical" evidence="8">
    <location>
        <begin position="303"/>
        <end position="328"/>
    </location>
</feature>
<evidence type="ECO:0000256" key="6">
    <source>
        <dbReference type="ARBA" id="ARBA00022989"/>
    </source>
</evidence>
<accession>A0A828SN52</accession>
<proteinExistence type="predicted"/>
<gene>
    <name evidence="10" type="ORF">HMPREF0022_00912</name>
</gene>
<dbReference type="InterPro" id="IPR004840">
    <property type="entry name" value="Amino_acid_permease_CS"/>
</dbReference>
<evidence type="ECO:0000256" key="1">
    <source>
        <dbReference type="ARBA" id="ARBA00004651"/>
    </source>
</evidence>
<dbReference type="GO" id="GO:0055085">
    <property type="term" value="P:transmembrane transport"/>
    <property type="evidence" value="ECO:0007669"/>
    <property type="project" value="InterPro"/>
</dbReference>
<feature type="domain" description="Amino acid permease/ SLC12A" evidence="9">
    <location>
        <begin position="31"/>
        <end position="466"/>
    </location>
</feature>
<evidence type="ECO:0000313" key="11">
    <source>
        <dbReference type="Proteomes" id="UP000003204"/>
    </source>
</evidence>
<comment type="caution">
    <text evidence="10">The sequence shown here is derived from an EMBL/GenBank/DDBJ whole genome shotgun (WGS) entry which is preliminary data.</text>
</comment>
<evidence type="ECO:0000256" key="3">
    <source>
        <dbReference type="ARBA" id="ARBA00022475"/>
    </source>
</evidence>
<evidence type="ECO:0000259" key="9">
    <source>
        <dbReference type="Pfam" id="PF00324"/>
    </source>
</evidence>
<evidence type="ECO:0000256" key="8">
    <source>
        <dbReference type="SAM" id="Phobius"/>
    </source>
</evidence>
<name>A0A828SN52_ACIBA</name>
<feature type="transmembrane region" description="Helical" evidence="8">
    <location>
        <begin position="140"/>
        <end position="158"/>
    </location>
</feature>
<evidence type="ECO:0000256" key="2">
    <source>
        <dbReference type="ARBA" id="ARBA00022448"/>
    </source>
</evidence>
<protein>
    <submittedName>
        <fullName evidence="10">Proline-specific permease ProY</fullName>
    </submittedName>
</protein>
<keyword evidence="5" id="KW-0029">Amino-acid transport</keyword>
<reference evidence="10 11" key="1">
    <citation type="submission" date="2011-04" db="EMBL/GenBank/DDBJ databases">
        <authorList>
            <person name="Weinstock G."/>
            <person name="Sodergren E."/>
            <person name="Clifton S."/>
            <person name="Fulton L."/>
            <person name="Fulton B."/>
            <person name="Courtney L."/>
            <person name="Fronick C."/>
            <person name="Harrison M."/>
            <person name="Strong C."/>
            <person name="Farmer C."/>
            <person name="Delahaunty K."/>
            <person name="Markovic C."/>
            <person name="Hall O."/>
            <person name="Minx P."/>
            <person name="Tomlinson C."/>
            <person name="Mitreva M."/>
            <person name="Hou S."/>
            <person name="Chen J."/>
            <person name="Wollam A."/>
            <person name="Pepin K.H."/>
            <person name="Johnson M."/>
            <person name="Bhonagiri V."/>
            <person name="Zhang X."/>
            <person name="Suruliraj S."/>
            <person name="Warren W."/>
            <person name="Chinwalla A."/>
            <person name="Mardis E.R."/>
            <person name="Wilson R.K."/>
        </authorList>
    </citation>
    <scope>NUCLEOTIDE SEQUENCE [LARGE SCALE GENOMIC DNA]</scope>
    <source>
        <strain evidence="10 11">6014059</strain>
    </source>
</reference>
<comment type="subcellular location">
    <subcellularLocation>
        <location evidence="1">Cell membrane</location>
        <topology evidence="1">Multi-pass membrane protein</topology>
    </subcellularLocation>
</comment>
<dbReference type="PIRSF" id="PIRSF006060">
    <property type="entry name" value="AA_transporter"/>
    <property type="match status" value="1"/>
</dbReference>
<dbReference type="Proteomes" id="UP000003204">
    <property type="component" value="Unassembled WGS sequence"/>
</dbReference>
<feature type="transmembrane region" description="Helical" evidence="8">
    <location>
        <begin position="348"/>
        <end position="369"/>
    </location>
</feature>
<evidence type="ECO:0000256" key="5">
    <source>
        <dbReference type="ARBA" id="ARBA00022970"/>
    </source>
</evidence>
<feature type="transmembrane region" description="Helical" evidence="8">
    <location>
        <begin position="34"/>
        <end position="53"/>
    </location>
</feature>
<dbReference type="FunFam" id="1.20.1740.10:FF:000001">
    <property type="entry name" value="Amino acid permease"/>
    <property type="match status" value="1"/>
</dbReference>
<dbReference type="AlphaFoldDB" id="A0A828SN52"/>
<feature type="transmembrane region" description="Helical" evidence="8">
    <location>
        <begin position="111"/>
        <end position="134"/>
    </location>
</feature>
<dbReference type="PANTHER" id="PTHR43495">
    <property type="entry name" value="GABA PERMEASE"/>
    <property type="match status" value="1"/>
</dbReference>
<feature type="transmembrane region" description="Helical" evidence="8">
    <location>
        <begin position="211"/>
        <end position="236"/>
    </location>
</feature>
<sequence>MEWPNPTKFPQGLEIIMSQNSTLQRGLNTRHIRFLALGSAIGTGLFYGSATAIKMAGPSVLLAYIVAGIAIYIVMRALGEMAVHNPVSGSFSHYASQYIGPLAGFTTGWTYVFEMVIVAIADVTAFGIYMGFWYPDVPRWIWILSLIMFLGAINLIHVKVFGELEFWLSIVKVSAIVAMILGGLGLMFYGFHADHSSVVPGIQNLWIYEGFMPHGIAGLVACLSVVVFAFGGIEIIGITAGESQDPKTTLPKAINAVPVRILLFYVLTIFVLMSIFPWNQIGSQGSPFVQIFENLGIKSAANILNIVVVTAAISAINSDVFGAGRMLYGMANRGQAPRIFQKLSRNGVPWMTVVVMAGVLLIGVVLNYLIPENVFVIIASIATFATVWVWLMILLSQVAMRRKLSTAEIKALDFPVFGWPYAPAFAIGFMVFILVMMGYFPDSRPAIYVGITWLALLTIAYRIWVKPEQSLGKESEPVQQNIEMES</sequence>
<organism evidence="10 11">
    <name type="scientific">Acinetobacter baumannii 6014059</name>
    <dbReference type="NCBI Taxonomy" id="525242"/>
    <lineage>
        <taxon>Bacteria</taxon>
        <taxon>Pseudomonadati</taxon>
        <taxon>Pseudomonadota</taxon>
        <taxon>Gammaproteobacteria</taxon>
        <taxon>Moraxellales</taxon>
        <taxon>Moraxellaceae</taxon>
        <taxon>Acinetobacter</taxon>
        <taxon>Acinetobacter calcoaceticus/baumannii complex</taxon>
    </lineage>
</organism>
<evidence type="ECO:0000256" key="4">
    <source>
        <dbReference type="ARBA" id="ARBA00022692"/>
    </source>
</evidence>
<dbReference type="PANTHER" id="PTHR43495:SF2">
    <property type="entry name" value="D-SERINE_D-ALANINE_GLYCINE TRANSPORTER"/>
    <property type="match status" value="1"/>
</dbReference>
<feature type="transmembrane region" description="Helical" evidence="8">
    <location>
        <begin position="416"/>
        <end position="440"/>
    </location>
</feature>